<reference evidence="2 3" key="1">
    <citation type="submission" date="2018-05" db="EMBL/GenBank/DDBJ databases">
        <title>Genomic Encyclopedia of Type Strains, Phase IV (KMG-IV): sequencing the most valuable type-strain genomes for metagenomic binning, comparative biology and taxonomic classification.</title>
        <authorList>
            <person name="Goeker M."/>
        </authorList>
    </citation>
    <scope>NUCLEOTIDE SEQUENCE [LARGE SCALE GENOMIC DNA]</scope>
    <source>
        <strain evidence="2 3">DSM 25350</strain>
    </source>
</reference>
<sequence>MRIAHSLITIITLLCVNSLISGCQSTYYGALEKVGIHKRDVMISRVEKTRDSQQQAKQQFQSALAQFKSVMAFDGGDLNDYYQQLNDEYLASKAAAEEVSDRIEAVESVSEALFDEWQQELGQYTSQSLRQKSAAQLQQTRQQYRQLMRSMKRAEKSIYPVLNVFKDQTLFLKHNLNAQAIASLKGELSSIELSVDRLITQMNRSIDSANAFIAKMATP</sequence>
<dbReference type="AlphaFoldDB" id="A0A316FZB8"/>
<dbReference type="Pfam" id="PF11172">
    <property type="entry name" value="DUF2959"/>
    <property type="match status" value="1"/>
</dbReference>
<dbReference type="OrthoDB" id="9780401at2"/>
<proteinExistence type="predicted"/>
<dbReference type="InterPro" id="IPR021342">
    <property type="entry name" value="DUF2959"/>
</dbReference>
<protein>
    <recommendedName>
        <fullName evidence="4">DUF2959 family protein</fullName>
    </recommendedName>
</protein>
<gene>
    <name evidence="2" type="ORF">C8D97_104264</name>
</gene>
<evidence type="ECO:0000313" key="3">
    <source>
        <dbReference type="Proteomes" id="UP000245790"/>
    </source>
</evidence>
<comment type="caution">
    <text evidence="2">The sequence shown here is derived from an EMBL/GenBank/DDBJ whole genome shotgun (WGS) entry which is preliminary data.</text>
</comment>
<name>A0A316FZB8_9GAMM</name>
<dbReference type="Proteomes" id="UP000245790">
    <property type="component" value="Unassembled WGS sequence"/>
</dbReference>
<evidence type="ECO:0008006" key="4">
    <source>
        <dbReference type="Google" id="ProtNLM"/>
    </source>
</evidence>
<evidence type="ECO:0000313" key="2">
    <source>
        <dbReference type="EMBL" id="PWK53046.1"/>
    </source>
</evidence>
<keyword evidence="3" id="KW-1185">Reference proteome</keyword>
<dbReference type="EMBL" id="QGGU01000004">
    <property type="protein sequence ID" value="PWK53046.1"/>
    <property type="molecule type" value="Genomic_DNA"/>
</dbReference>
<evidence type="ECO:0000256" key="1">
    <source>
        <dbReference type="SAM" id="Coils"/>
    </source>
</evidence>
<dbReference type="RefSeq" id="WP_109763017.1">
    <property type="nucleotide sequence ID" value="NZ_QGGU01000004.1"/>
</dbReference>
<feature type="coiled-coil region" evidence="1">
    <location>
        <begin position="130"/>
        <end position="157"/>
    </location>
</feature>
<dbReference type="PROSITE" id="PS51257">
    <property type="entry name" value="PROKAR_LIPOPROTEIN"/>
    <property type="match status" value="1"/>
</dbReference>
<accession>A0A316FZB8</accession>
<organism evidence="2 3">
    <name type="scientific">Pleionea mediterranea</name>
    <dbReference type="NCBI Taxonomy" id="523701"/>
    <lineage>
        <taxon>Bacteria</taxon>
        <taxon>Pseudomonadati</taxon>
        <taxon>Pseudomonadota</taxon>
        <taxon>Gammaproteobacteria</taxon>
        <taxon>Oceanospirillales</taxon>
        <taxon>Pleioneaceae</taxon>
        <taxon>Pleionea</taxon>
    </lineage>
</organism>
<keyword evidence="1" id="KW-0175">Coiled coil</keyword>